<evidence type="ECO:0000313" key="1">
    <source>
        <dbReference type="EMBL" id="ATF09877.1"/>
    </source>
</evidence>
<reference evidence="2" key="1">
    <citation type="submission" date="2017-04" db="EMBL/GenBank/DDBJ databases">
        <title>Genome evolution of the luminous symbionts of deep sea anglerfish.</title>
        <authorList>
            <person name="Hendry T.A."/>
        </authorList>
    </citation>
    <scope>NUCLEOTIDE SEQUENCE [LARGE SCALE GENOMIC DNA]</scope>
</reference>
<dbReference type="AlphaFoldDB" id="A0A291BA66"/>
<name>A0A291BA66_9GAMM</name>
<organism evidence="1 2">
    <name type="scientific">Candidatus Enterovibrio altilux</name>
    <dbReference type="NCBI Taxonomy" id="1927128"/>
    <lineage>
        <taxon>Bacteria</taxon>
        <taxon>Pseudomonadati</taxon>
        <taxon>Pseudomonadota</taxon>
        <taxon>Gammaproteobacteria</taxon>
        <taxon>Vibrionales</taxon>
        <taxon>Vibrionaceae</taxon>
        <taxon>Enterovibrio</taxon>
    </lineage>
</organism>
<protein>
    <submittedName>
        <fullName evidence="1">Uncharacterized protein</fullName>
    </submittedName>
</protein>
<gene>
    <name evidence="1" type="ORF">BTN50_1398</name>
</gene>
<dbReference type="Proteomes" id="UP000218160">
    <property type="component" value="Chromosome 1"/>
</dbReference>
<evidence type="ECO:0000313" key="2">
    <source>
        <dbReference type="Proteomes" id="UP000218160"/>
    </source>
</evidence>
<proteinExistence type="predicted"/>
<dbReference type="EMBL" id="CP020660">
    <property type="protein sequence ID" value="ATF09877.1"/>
    <property type="molecule type" value="Genomic_DNA"/>
</dbReference>
<accession>A0A291BA66</accession>
<dbReference type="KEGG" id="elux:BTN50_1398"/>
<sequence length="40" mass="4815">MSIMTNNHIRAFTHLFNETARYHHRYEVFKDFVMMAGIAI</sequence>
<keyword evidence="2" id="KW-1185">Reference proteome</keyword>